<evidence type="ECO:0000259" key="1">
    <source>
        <dbReference type="Pfam" id="PF04784"/>
    </source>
</evidence>
<sequence>MEFRKTLTTTVLFLVVQLGFSQDISNFFTKADAFFNTYVSDGRVNYTEIKSNPAGLNELMDMAQNITVSTSDANTYQAFWINTYNLSVIKGIADNYPIKSPLDKGGFFDKIKYNVGGKSITLNDIENKLLRGNFPKEARFHFVLVCAGLGCPPIIPDAYVPSTLDAQLQKQTEIALNNPNFVRTKGKKVLLSQIFEWYTGDFTQGGKSLIDFVNLYRKEKFDSKSKVGYYPYDWSLNETD</sequence>
<dbReference type="PANTHER" id="PTHR34386:SF1">
    <property type="entry name" value="GLUTAREDOXIN-LIKE PROTEIN NRDH"/>
    <property type="match status" value="1"/>
</dbReference>
<dbReference type="EMBL" id="VCNI01000002">
    <property type="protein sequence ID" value="TMU55511.1"/>
    <property type="molecule type" value="Genomic_DNA"/>
</dbReference>
<accession>A0ABY2WL09</accession>
<feature type="domain" description="DUF547" evidence="1">
    <location>
        <begin position="72"/>
        <end position="173"/>
    </location>
</feature>
<gene>
    <name evidence="2" type="ORF">FGG15_15190</name>
</gene>
<dbReference type="PANTHER" id="PTHR34386">
    <property type="entry name" value="GLUTAREDOXIN"/>
    <property type="match status" value="1"/>
</dbReference>
<dbReference type="InterPro" id="IPR051548">
    <property type="entry name" value="Grx-like_ET"/>
</dbReference>
<evidence type="ECO:0000313" key="2">
    <source>
        <dbReference type="EMBL" id="TMU55511.1"/>
    </source>
</evidence>
<dbReference type="Pfam" id="PF04784">
    <property type="entry name" value="DUF547"/>
    <property type="match status" value="1"/>
</dbReference>
<comment type="caution">
    <text evidence="2">The sequence shown here is derived from an EMBL/GenBank/DDBJ whole genome shotgun (WGS) entry which is preliminary data.</text>
</comment>
<organism evidence="2 3">
    <name type="scientific">Flagellimonas algicola</name>
    <dbReference type="NCBI Taxonomy" id="2583815"/>
    <lineage>
        <taxon>Bacteria</taxon>
        <taxon>Pseudomonadati</taxon>
        <taxon>Bacteroidota</taxon>
        <taxon>Flavobacteriia</taxon>
        <taxon>Flavobacteriales</taxon>
        <taxon>Flavobacteriaceae</taxon>
        <taxon>Flagellimonas</taxon>
    </lineage>
</organism>
<dbReference type="InterPro" id="IPR006869">
    <property type="entry name" value="DUF547"/>
</dbReference>
<name>A0ABY2WL09_9FLAO</name>
<protein>
    <submittedName>
        <fullName evidence="2">DUF547 domain-containing protein</fullName>
    </submittedName>
</protein>
<evidence type="ECO:0000313" key="3">
    <source>
        <dbReference type="Proteomes" id="UP000751614"/>
    </source>
</evidence>
<dbReference type="Proteomes" id="UP000751614">
    <property type="component" value="Unassembled WGS sequence"/>
</dbReference>
<proteinExistence type="predicted"/>
<keyword evidence="3" id="KW-1185">Reference proteome</keyword>
<dbReference type="RefSeq" id="WP_138837728.1">
    <property type="nucleotide sequence ID" value="NZ_VCNI01000002.1"/>
</dbReference>
<reference evidence="2 3" key="1">
    <citation type="submission" date="2019-05" db="EMBL/GenBank/DDBJ databases">
        <title>Flagellimonas sp. AsT0115, sp. nov., isolated from a marine red algae, Asparagopsis taxiformis.</title>
        <authorList>
            <person name="Kim J."/>
            <person name="Jeong S.E."/>
            <person name="Jeon C.O."/>
        </authorList>
    </citation>
    <scope>NUCLEOTIDE SEQUENCE [LARGE SCALE GENOMIC DNA]</scope>
    <source>
        <strain evidence="2 3">AsT0115</strain>
    </source>
</reference>